<dbReference type="OrthoDB" id="37575at2"/>
<dbReference type="AlphaFoldDB" id="A0A1M7A746"/>
<dbReference type="PANTHER" id="PTHR18964">
    <property type="entry name" value="ROK (REPRESSOR, ORF, KINASE) FAMILY"/>
    <property type="match status" value="1"/>
</dbReference>
<dbReference type="Pfam" id="PF00480">
    <property type="entry name" value="ROK"/>
    <property type="match status" value="1"/>
</dbReference>
<dbReference type="Gene3D" id="3.30.420.40">
    <property type="match status" value="2"/>
</dbReference>
<dbReference type="Gene3D" id="1.10.10.10">
    <property type="entry name" value="Winged helix-like DNA-binding domain superfamily/Winged helix DNA-binding domain"/>
    <property type="match status" value="1"/>
</dbReference>
<organism evidence="3 4">
    <name type="scientific">Roseibium suaedae</name>
    <dbReference type="NCBI Taxonomy" id="735517"/>
    <lineage>
        <taxon>Bacteria</taxon>
        <taxon>Pseudomonadati</taxon>
        <taxon>Pseudomonadota</taxon>
        <taxon>Alphaproteobacteria</taxon>
        <taxon>Hyphomicrobiales</taxon>
        <taxon>Stappiaceae</taxon>
        <taxon>Roseibium</taxon>
    </lineage>
</organism>
<dbReference type="InterPro" id="IPR036390">
    <property type="entry name" value="WH_DNA-bd_sf"/>
</dbReference>
<accession>A0A1M7A746</accession>
<proteinExistence type="inferred from homology"/>
<dbReference type="InterPro" id="IPR000835">
    <property type="entry name" value="HTH_MarR-typ"/>
</dbReference>
<keyword evidence="4" id="KW-1185">Reference proteome</keyword>
<gene>
    <name evidence="3" type="ORF">SAMN05444272_0448</name>
</gene>
<keyword evidence="3" id="KW-0418">Kinase</keyword>
<dbReference type="EMBL" id="FRBW01000001">
    <property type="protein sequence ID" value="SHL38491.1"/>
    <property type="molecule type" value="Genomic_DNA"/>
</dbReference>
<dbReference type="SUPFAM" id="SSF46785">
    <property type="entry name" value="Winged helix' DNA-binding domain"/>
    <property type="match status" value="1"/>
</dbReference>
<dbReference type="PANTHER" id="PTHR18964:SF149">
    <property type="entry name" value="BIFUNCTIONAL UDP-N-ACETYLGLUCOSAMINE 2-EPIMERASE_N-ACETYLMANNOSAMINE KINASE"/>
    <property type="match status" value="1"/>
</dbReference>
<comment type="similarity">
    <text evidence="1">Belongs to the ROK (NagC/XylR) family.</text>
</comment>
<keyword evidence="3" id="KW-0808">Transferase</keyword>
<dbReference type="Pfam" id="PF01047">
    <property type="entry name" value="MarR"/>
    <property type="match status" value="1"/>
</dbReference>
<evidence type="ECO:0000313" key="4">
    <source>
        <dbReference type="Proteomes" id="UP000186002"/>
    </source>
</evidence>
<dbReference type="InterPro" id="IPR000600">
    <property type="entry name" value="ROK"/>
</dbReference>
<evidence type="ECO:0000259" key="2">
    <source>
        <dbReference type="Pfam" id="PF01047"/>
    </source>
</evidence>
<sequence>MTISATSYPVLRQISVRAAVDMLLQEGPTSRATLAKKTGLSKQTMSEVIRILEEDGWVQIKGVETGRVGRSAVTYEFNGERGFAAGIEIGSGLIRVALVDVTGRVRVEREQAVNGDGAALVAKAGAMVTGLLGEEGIPGDRLLLATVAMPGAVEPSTGRLRLAPDMDPSESLDVAGSLQAVLGCEVSVENDINAAMLGEAWRGCAAGVETSAFLSLGEGVGLGLMAGGVLIRGARGAAGELAYLPFGGNPDAPEGLERGALECVLGSRGIIERYDRLTGGASGFQAADILQRAHQADEAAAEVLRETARLAALALVSIDAMFDPEQIVLGGTSGLVLGLLEEVQAILPSFTRRAIRLERSQLELRAPLVGAVAIALNLMHNRLFSPQDIPSQLRLPPVQAT</sequence>
<dbReference type="InterPro" id="IPR036388">
    <property type="entry name" value="WH-like_DNA-bd_sf"/>
</dbReference>
<evidence type="ECO:0000256" key="1">
    <source>
        <dbReference type="ARBA" id="ARBA00006479"/>
    </source>
</evidence>
<dbReference type="STRING" id="735517.SAMN05444272_0448"/>
<dbReference type="GO" id="GO:0003700">
    <property type="term" value="F:DNA-binding transcription factor activity"/>
    <property type="evidence" value="ECO:0007669"/>
    <property type="project" value="InterPro"/>
</dbReference>
<dbReference type="GO" id="GO:0016301">
    <property type="term" value="F:kinase activity"/>
    <property type="evidence" value="ECO:0007669"/>
    <property type="project" value="UniProtKB-KW"/>
</dbReference>
<feature type="domain" description="HTH marR-type" evidence="2">
    <location>
        <begin position="21"/>
        <end position="59"/>
    </location>
</feature>
<dbReference type="InterPro" id="IPR043129">
    <property type="entry name" value="ATPase_NBD"/>
</dbReference>
<name>A0A1M7A746_9HYPH</name>
<dbReference type="RefSeq" id="WP_073008252.1">
    <property type="nucleotide sequence ID" value="NZ_FRBW01000001.1"/>
</dbReference>
<protein>
    <submittedName>
        <fullName evidence="3">Sugar kinase of the NBD/HSP70 family, may contain an N-terminal HTH domain</fullName>
    </submittedName>
</protein>
<dbReference type="Proteomes" id="UP000186002">
    <property type="component" value="Unassembled WGS sequence"/>
</dbReference>
<evidence type="ECO:0000313" key="3">
    <source>
        <dbReference type="EMBL" id="SHL38491.1"/>
    </source>
</evidence>
<dbReference type="SUPFAM" id="SSF53067">
    <property type="entry name" value="Actin-like ATPase domain"/>
    <property type="match status" value="1"/>
</dbReference>
<reference evidence="3 4" key="1">
    <citation type="submission" date="2016-11" db="EMBL/GenBank/DDBJ databases">
        <authorList>
            <person name="Jaros S."/>
            <person name="Januszkiewicz K."/>
            <person name="Wedrychowicz H."/>
        </authorList>
    </citation>
    <scope>NUCLEOTIDE SEQUENCE [LARGE SCALE GENOMIC DNA]</scope>
    <source>
        <strain evidence="3 4">DSM 22153</strain>
    </source>
</reference>